<feature type="domain" description="DUF7514" evidence="2">
    <location>
        <begin position="42"/>
        <end position="199"/>
    </location>
</feature>
<evidence type="ECO:0000313" key="4">
    <source>
        <dbReference type="Proteomes" id="UP001175261"/>
    </source>
</evidence>
<dbReference type="PANTHER" id="PTHR39611">
    <property type="entry name" value="HYDROXYPROLINE-RICH GLYCOPROTEIN DZ-HRGP-RELATED"/>
    <property type="match status" value="1"/>
</dbReference>
<protein>
    <recommendedName>
        <fullName evidence="2">DUF7514 domain-containing protein</fullName>
    </recommendedName>
</protein>
<comment type="caution">
    <text evidence="3">The sequence shown here is derived from an EMBL/GenBank/DDBJ whole genome shotgun (WGS) entry which is preliminary data.</text>
</comment>
<feature type="compositionally biased region" description="Basic and acidic residues" evidence="1">
    <location>
        <begin position="277"/>
        <end position="294"/>
    </location>
</feature>
<feature type="region of interest" description="Disordered" evidence="1">
    <location>
        <begin position="258"/>
        <end position="594"/>
    </location>
</feature>
<proteinExistence type="predicted"/>
<dbReference type="InterPro" id="IPR055936">
    <property type="entry name" value="DUF7514"/>
</dbReference>
<feature type="region of interest" description="Disordered" evidence="1">
    <location>
        <begin position="1"/>
        <end position="38"/>
    </location>
</feature>
<dbReference type="Proteomes" id="UP001175261">
    <property type="component" value="Unassembled WGS sequence"/>
</dbReference>
<evidence type="ECO:0000259" key="2">
    <source>
        <dbReference type="Pfam" id="PF24355"/>
    </source>
</evidence>
<feature type="compositionally biased region" description="Basic and acidic residues" evidence="1">
    <location>
        <begin position="462"/>
        <end position="473"/>
    </location>
</feature>
<dbReference type="Pfam" id="PF24355">
    <property type="entry name" value="DUF7514"/>
    <property type="match status" value="1"/>
</dbReference>
<feature type="compositionally biased region" description="Basic and acidic residues" evidence="1">
    <location>
        <begin position="518"/>
        <end position="561"/>
    </location>
</feature>
<organism evidence="3 4">
    <name type="scientific">Sarocladium strictum</name>
    <name type="common">Black bundle disease fungus</name>
    <name type="synonym">Acremonium strictum</name>
    <dbReference type="NCBI Taxonomy" id="5046"/>
    <lineage>
        <taxon>Eukaryota</taxon>
        <taxon>Fungi</taxon>
        <taxon>Dikarya</taxon>
        <taxon>Ascomycota</taxon>
        <taxon>Pezizomycotina</taxon>
        <taxon>Sordariomycetes</taxon>
        <taxon>Hypocreomycetidae</taxon>
        <taxon>Hypocreales</taxon>
        <taxon>Sarocladiaceae</taxon>
        <taxon>Sarocladium</taxon>
    </lineage>
</organism>
<feature type="compositionally biased region" description="Basic and acidic residues" evidence="1">
    <location>
        <begin position="209"/>
        <end position="219"/>
    </location>
</feature>
<accession>A0AA39GSA1</accession>
<name>A0AA39GSA1_SARSR</name>
<dbReference type="EMBL" id="JAPDFR010000001">
    <property type="protein sequence ID" value="KAK0391813.1"/>
    <property type="molecule type" value="Genomic_DNA"/>
</dbReference>
<feature type="compositionally biased region" description="Basic and acidic residues" evidence="1">
    <location>
        <begin position="487"/>
        <end position="511"/>
    </location>
</feature>
<evidence type="ECO:0000256" key="1">
    <source>
        <dbReference type="SAM" id="MobiDB-lite"/>
    </source>
</evidence>
<sequence length="594" mass="67552">MVTAATTADAPATGGAPSSNDASSKSASGTNTPGATPMQYSYMFEEDKRLTQQCDALLRAIAKHISAEIGDRRVKELTPTKLAAFYKAVGGDYDSFFVESDHQAISMAWQRTGCQHTLQPTESDYDPPSIPALTPRGFSRWSSVEILLGPEEHVPYIQYAVRNWDLKHPETGEPFPKNLPRDVFPAVTDAEVDHWHKACGQALMREAEVSAKSQERSDPKFAYVPPRGSTKSSAKGQPGRARFAEPEYSDIPFSYVHAQSAKQARHPGDRTQTPSTDRLRREDAGEERERRRSWSEYPSPPGENAHHSYPPKAETFPKRPPANRRHSVPRRYSFSSDVSDDALNGSHRPKRRQRDMSPPAPSIRRTAPPPTPMAPPASGSAPHRSHSHRSELRPDDRRRQDNIPSPRGGSLREKLTDKVASMLPNGIAPERPRYGSRNNSYNNEAIRARRSREFQSSRLNRSHSDLDSNHSSDADSSDNDMRRRRHVREDRDREREQRYRDRGRPMRGSDRDVDDDRDSGGRRDRGHLRRPDVQRRTSSHADIDRQRDMPQWDVREWERLRKDKRRGAGMGDERSPSPMGRRYPPDGAYERERL</sequence>
<dbReference type="AlphaFoldDB" id="A0AA39GSA1"/>
<feature type="region of interest" description="Disordered" evidence="1">
    <location>
        <begin position="209"/>
        <end position="242"/>
    </location>
</feature>
<reference evidence="3" key="1">
    <citation type="submission" date="2022-10" db="EMBL/GenBank/DDBJ databases">
        <title>Determination and structural analysis of whole genome sequence of Sarocladium strictum F4-1.</title>
        <authorList>
            <person name="Hu L."/>
            <person name="Jiang Y."/>
        </authorList>
    </citation>
    <scope>NUCLEOTIDE SEQUENCE</scope>
    <source>
        <strain evidence="3">F4-1</strain>
    </source>
</reference>
<dbReference type="PANTHER" id="PTHR39611:SF2">
    <property type="entry name" value="HYDROXYPROLINE-RICH GLYCOPROTEIN DZ-HRGP"/>
    <property type="match status" value="1"/>
</dbReference>
<keyword evidence="4" id="KW-1185">Reference proteome</keyword>
<feature type="compositionally biased region" description="Low complexity" evidence="1">
    <location>
        <begin position="1"/>
        <end position="28"/>
    </location>
</feature>
<evidence type="ECO:0000313" key="3">
    <source>
        <dbReference type="EMBL" id="KAK0391813.1"/>
    </source>
</evidence>
<feature type="compositionally biased region" description="Basic and acidic residues" evidence="1">
    <location>
        <begin position="388"/>
        <end position="401"/>
    </location>
</feature>
<gene>
    <name evidence="3" type="ORF">NLU13_1312</name>
</gene>